<gene>
    <name evidence="2" type="ORF">SAMN05660293_00697</name>
</gene>
<keyword evidence="3" id="KW-1185">Reference proteome</keyword>
<dbReference type="Proteomes" id="UP000190897">
    <property type="component" value="Unassembled WGS sequence"/>
</dbReference>
<evidence type="ECO:0000313" key="3">
    <source>
        <dbReference type="Proteomes" id="UP000190897"/>
    </source>
</evidence>
<name>A0A1T5BXR3_9BACT</name>
<dbReference type="AlphaFoldDB" id="A0A1T5BXR3"/>
<dbReference type="STRING" id="651661.SAMN05660293_00697"/>
<dbReference type="EMBL" id="FUZA01000001">
    <property type="protein sequence ID" value="SKB51985.1"/>
    <property type="molecule type" value="Genomic_DNA"/>
</dbReference>
<protein>
    <submittedName>
        <fullName evidence="2">Uncharacterized protein</fullName>
    </submittedName>
</protein>
<proteinExistence type="predicted"/>
<evidence type="ECO:0000313" key="2">
    <source>
        <dbReference type="EMBL" id="SKB51985.1"/>
    </source>
</evidence>
<evidence type="ECO:0000256" key="1">
    <source>
        <dbReference type="SAM" id="MobiDB-lite"/>
    </source>
</evidence>
<dbReference type="RefSeq" id="WP_262485856.1">
    <property type="nucleotide sequence ID" value="NZ_FUZA01000001.1"/>
</dbReference>
<reference evidence="3" key="1">
    <citation type="submission" date="2017-02" db="EMBL/GenBank/DDBJ databases">
        <authorList>
            <person name="Varghese N."/>
            <person name="Submissions S."/>
        </authorList>
    </citation>
    <scope>NUCLEOTIDE SEQUENCE [LARGE SCALE GENOMIC DNA]</scope>
    <source>
        <strain evidence="3">DSM 22270</strain>
    </source>
</reference>
<accession>A0A1T5BXR3</accession>
<organism evidence="2 3">
    <name type="scientific">Dyadobacter psychrophilus</name>
    <dbReference type="NCBI Taxonomy" id="651661"/>
    <lineage>
        <taxon>Bacteria</taxon>
        <taxon>Pseudomonadati</taxon>
        <taxon>Bacteroidota</taxon>
        <taxon>Cytophagia</taxon>
        <taxon>Cytophagales</taxon>
        <taxon>Spirosomataceae</taxon>
        <taxon>Dyadobacter</taxon>
    </lineage>
</organism>
<sequence>MTTPIFQEVQDDLRVKLENFTKRLNNPPKPEELQKTPNGKAWH</sequence>
<feature type="region of interest" description="Disordered" evidence="1">
    <location>
        <begin position="21"/>
        <end position="43"/>
    </location>
</feature>